<dbReference type="SUPFAM" id="SSF49899">
    <property type="entry name" value="Concanavalin A-like lectins/glucanases"/>
    <property type="match status" value="1"/>
</dbReference>
<comment type="caution">
    <text evidence="1">The sequence shown here is derived from an EMBL/GenBank/DDBJ whole genome shotgun (WGS) entry which is preliminary data.</text>
</comment>
<sequence length="239" mass="26683">MIVKHCALDLFDQRGGPSPSLVTAYDKSRYRHDLSMHNVTWVQGATGMWLAVYNGTNAYMHRAHATTEALGITGGLNDGYTIMGWINWTDTGQSLIIAGRYEVSVGGWELYLTENAGVYYLTQRHHHAGTLVDGEFRSASNSVGWTPGTPYFFTVVFQGNGTDCIHYRNAVPLAILSSTGGIRDFEATIQQLVIGIRYDLAANWYEGTMGGFRFYPYIWTPAQIRARYHAEKYHVGVPV</sequence>
<dbReference type="EMBL" id="LAZR01002551">
    <property type="protein sequence ID" value="KKN28561.1"/>
    <property type="molecule type" value="Genomic_DNA"/>
</dbReference>
<gene>
    <name evidence="1" type="ORF">LCGC14_0852910</name>
</gene>
<proteinExistence type="predicted"/>
<accession>A0A0F9RU80</accession>
<evidence type="ECO:0000313" key="1">
    <source>
        <dbReference type="EMBL" id="KKN28561.1"/>
    </source>
</evidence>
<reference evidence="1" key="1">
    <citation type="journal article" date="2015" name="Nature">
        <title>Complex archaea that bridge the gap between prokaryotes and eukaryotes.</title>
        <authorList>
            <person name="Spang A."/>
            <person name="Saw J.H."/>
            <person name="Jorgensen S.L."/>
            <person name="Zaremba-Niedzwiedzka K."/>
            <person name="Martijn J."/>
            <person name="Lind A.E."/>
            <person name="van Eijk R."/>
            <person name="Schleper C."/>
            <person name="Guy L."/>
            <person name="Ettema T.J."/>
        </authorList>
    </citation>
    <scope>NUCLEOTIDE SEQUENCE</scope>
</reference>
<dbReference type="AlphaFoldDB" id="A0A0F9RU80"/>
<dbReference type="Gene3D" id="2.60.120.200">
    <property type="match status" value="1"/>
</dbReference>
<dbReference type="InterPro" id="IPR013320">
    <property type="entry name" value="ConA-like_dom_sf"/>
</dbReference>
<organism evidence="1">
    <name type="scientific">marine sediment metagenome</name>
    <dbReference type="NCBI Taxonomy" id="412755"/>
    <lineage>
        <taxon>unclassified sequences</taxon>
        <taxon>metagenomes</taxon>
        <taxon>ecological metagenomes</taxon>
    </lineage>
</organism>
<name>A0A0F9RU80_9ZZZZ</name>
<protein>
    <submittedName>
        <fullName evidence="1">Uncharacterized protein</fullName>
    </submittedName>
</protein>